<dbReference type="Pfam" id="PF00149">
    <property type="entry name" value="Metallophos"/>
    <property type="match status" value="1"/>
</dbReference>
<dbReference type="Gene3D" id="3.60.21.10">
    <property type="match status" value="1"/>
</dbReference>
<dbReference type="InterPro" id="IPR029052">
    <property type="entry name" value="Metallo-depent_PP-like"/>
</dbReference>
<feature type="domain" description="Calcineurin-like phosphoesterase" evidence="2">
    <location>
        <begin position="40"/>
        <end position="219"/>
    </location>
</feature>
<protein>
    <submittedName>
        <fullName evidence="3">Metallophosphoesterase</fullName>
    </submittedName>
</protein>
<dbReference type="SUPFAM" id="SSF56300">
    <property type="entry name" value="Metallo-dependent phosphatases"/>
    <property type="match status" value="1"/>
</dbReference>
<comment type="caution">
    <text evidence="3">The sequence shown here is derived from an EMBL/GenBank/DDBJ whole genome shotgun (WGS) entry which is preliminary data.</text>
</comment>
<evidence type="ECO:0000313" key="4">
    <source>
        <dbReference type="Proteomes" id="UP001183222"/>
    </source>
</evidence>
<organism evidence="3 4">
    <name type="scientific">Blastococcus goldschmidtiae</name>
    <dbReference type="NCBI Taxonomy" id="3075546"/>
    <lineage>
        <taxon>Bacteria</taxon>
        <taxon>Bacillati</taxon>
        <taxon>Actinomycetota</taxon>
        <taxon>Actinomycetes</taxon>
        <taxon>Geodermatophilales</taxon>
        <taxon>Geodermatophilaceae</taxon>
        <taxon>Blastococcus</taxon>
    </lineage>
</organism>
<gene>
    <name evidence="3" type="ORF">RM425_15830</name>
</gene>
<dbReference type="RefSeq" id="WP_311346180.1">
    <property type="nucleotide sequence ID" value="NZ_JAVREI010000012.1"/>
</dbReference>
<evidence type="ECO:0000313" key="3">
    <source>
        <dbReference type="EMBL" id="MDT0277373.1"/>
    </source>
</evidence>
<dbReference type="PANTHER" id="PTHR22953:SF153">
    <property type="entry name" value="PURPLE ACID PHOSPHATASE"/>
    <property type="match status" value="1"/>
</dbReference>
<name>A0ABU2KB30_9ACTN</name>
<dbReference type="EMBL" id="JAVREI010000012">
    <property type="protein sequence ID" value="MDT0277373.1"/>
    <property type="molecule type" value="Genomic_DNA"/>
</dbReference>
<proteinExistence type="predicted"/>
<dbReference type="InterPro" id="IPR039331">
    <property type="entry name" value="PAPs-like"/>
</dbReference>
<sequence>MRETWMRITASIAALLAIVAFAALRPWESDEPQDEPGTVTVLAVGDIARCGSDADEQTAELVQRYPSAAVLAPGDLAYNSGTAEEFAECYDPVWGQFNSRLYPVPGNHDYGTDDAAPYFDYFGQRAGEPGKGWYSFDLGAWHVVALNSNCFAVACDEGSEQEQWLRADLEADDSRCTLAFWHAPRFSSGRHDGTRSVEDLWQVLLDHDVELLLSGHEHLYERTAPLDADGAVDESAGVRQFVVGTGGGNFYEIEERMPGSEAAITDALGVLRLSLGEDSYEWDFLPVTEDGTDDRGSDQCR</sequence>
<evidence type="ECO:0000256" key="1">
    <source>
        <dbReference type="ARBA" id="ARBA00022729"/>
    </source>
</evidence>
<dbReference type="InterPro" id="IPR004843">
    <property type="entry name" value="Calcineurin-like_PHP"/>
</dbReference>
<keyword evidence="4" id="KW-1185">Reference proteome</keyword>
<dbReference type="Proteomes" id="UP001183222">
    <property type="component" value="Unassembled WGS sequence"/>
</dbReference>
<keyword evidence="1" id="KW-0732">Signal</keyword>
<evidence type="ECO:0000259" key="2">
    <source>
        <dbReference type="Pfam" id="PF00149"/>
    </source>
</evidence>
<accession>A0ABU2KB30</accession>
<dbReference type="PANTHER" id="PTHR22953">
    <property type="entry name" value="ACID PHOSPHATASE RELATED"/>
    <property type="match status" value="1"/>
</dbReference>
<reference evidence="4" key="1">
    <citation type="submission" date="2023-07" db="EMBL/GenBank/DDBJ databases">
        <title>30 novel species of actinomycetes from the DSMZ collection.</title>
        <authorList>
            <person name="Nouioui I."/>
        </authorList>
    </citation>
    <scope>NUCLEOTIDE SEQUENCE [LARGE SCALE GENOMIC DNA]</scope>
    <source>
        <strain evidence="4">DSM 46792</strain>
    </source>
</reference>